<comment type="caution">
    <text evidence="2">The sequence shown here is derived from an EMBL/GenBank/DDBJ whole genome shotgun (WGS) entry which is preliminary data.</text>
</comment>
<dbReference type="Proteomes" id="UP000007151">
    <property type="component" value="Unassembled WGS sequence"/>
</dbReference>
<dbReference type="EMBL" id="AGBW02008911">
    <property type="protein sequence ID" value="OWR52204.1"/>
    <property type="molecule type" value="Genomic_DNA"/>
</dbReference>
<dbReference type="AlphaFoldDB" id="A0A212FEP5"/>
<accession>A0A212FEP5</accession>
<dbReference type="KEGG" id="dpl:KGM_200992"/>
<name>A0A212FEP5_DANPL</name>
<organism evidence="2 3">
    <name type="scientific">Danaus plexippus plexippus</name>
    <dbReference type="NCBI Taxonomy" id="278856"/>
    <lineage>
        <taxon>Eukaryota</taxon>
        <taxon>Metazoa</taxon>
        <taxon>Ecdysozoa</taxon>
        <taxon>Arthropoda</taxon>
        <taxon>Hexapoda</taxon>
        <taxon>Insecta</taxon>
        <taxon>Pterygota</taxon>
        <taxon>Neoptera</taxon>
        <taxon>Endopterygota</taxon>
        <taxon>Lepidoptera</taxon>
        <taxon>Glossata</taxon>
        <taxon>Ditrysia</taxon>
        <taxon>Papilionoidea</taxon>
        <taxon>Nymphalidae</taxon>
        <taxon>Danainae</taxon>
        <taxon>Danaini</taxon>
        <taxon>Danaina</taxon>
        <taxon>Danaus</taxon>
        <taxon>Danaus</taxon>
    </lineage>
</organism>
<proteinExistence type="predicted"/>
<feature type="compositionally biased region" description="Low complexity" evidence="1">
    <location>
        <begin position="440"/>
        <end position="468"/>
    </location>
</feature>
<evidence type="ECO:0000313" key="3">
    <source>
        <dbReference type="Proteomes" id="UP000007151"/>
    </source>
</evidence>
<evidence type="ECO:0000256" key="1">
    <source>
        <dbReference type="SAM" id="MobiDB-lite"/>
    </source>
</evidence>
<reference evidence="2 3" key="1">
    <citation type="journal article" date="2011" name="Cell">
        <title>The monarch butterfly genome yields insights into long-distance migration.</title>
        <authorList>
            <person name="Zhan S."/>
            <person name="Merlin C."/>
            <person name="Boore J.L."/>
            <person name="Reppert S.M."/>
        </authorList>
    </citation>
    <scope>NUCLEOTIDE SEQUENCE [LARGE SCALE GENOMIC DNA]</scope>
    <source>
        <strain evidence="2">F-2</strain>
    </source>
</reference>
<keyword evidence="3" id="KW-1185">Reference proteome</keyword>
<evidence type="ECO:0000313" key="2">
    <source>
        <dbReference type="EMBL" id="OWR52204.1"/>
    </source>
</evidence>
<feature type="region of interest" description="Disordered" evidence="1">
    <location>
        <begin position="440"/>
        <end position="496"/>
    </location>
</feature>
<sequence>MALDRQRILTELGSVVNQLQSADCGCMGKLFNDPGQNGYNPMGNPLPTCGGCRRGCCHGHGGNVWNSGRPCSDSYAMNGHQNMQRPCMGHCNPTKLYSDTYNYLTENLMQPTIKEVYNDLSTITPNNTIMNSPRGNQMLSQDAYAAQNASNLPNNYNNMNSMQNNMGDVPTNEIQGKGMGQMGAMGGMGPQIMGMIGSNQVSKPNTMPNQVGNLKEPMLIDAPQSPHGVVGVTPLSAPMRNNEGIYNNNNVVQNVGYQNPNQYNNMAVPNMTNATNNPQNMQGYQNIPNTNANPAAQQMSTPPQHNFGRHAPGIAKFNEMFPGVMKGIGGDLNFDPMAMAIQMNPANQHQSAMDAMQKMMTGNRGGLNNMLNRVPNLTPERPGMGQALHNSNLPQTQPNVPVPQGQNVNPDQNNIPAAENQGSRVPADTNQQVYTAVNQQVPQQQIQNPQQQEYNGQQQIMNPNSGNPAAPPPGTLYEGGDQQNVQAQPADSTAVPEVSNTQQFIKEPIFPADNSKYYVPRKQRYEQTAYNTLGQPVQMLPAQMYHTPEPALPQTLSPQPYTKMNAARYSNVKSTVSKTSLIGAKPLGRSTSRNQLQHIYNQYKGSQSYTQNNGKVPDNGVSYSDGKINVPRTNAPTAQQVPVEKIGGDTIANNQFQDQRTTKVEQVMGQLGDVPATNKPNGDLVEKDPQVIKKTRNGLQDQVFTAYPTSAAWSFHGDGVPRYTAAYRNRYRF</sequence>
<dbReference type="STRING" id="278856.A0A212FEP5"/>
<dbReference type="OrthoDB" id="7485989at2759"/>
<feature type="compositionally biased region" description="Polar residues" evidence="1">
    <location>
        <begin position="388"/>
        <end position="425"/>
    </location>
</feature>
<dbReference type="eggNOG" id="ENOG502TCHW">
    <property type="taxonomic scope" value="Eukaryota"/>
</dbReference>
<gene>
    <name evidence="2" type="ORF">KGM_200992</name>
</gene>
<feature type="compositionally biased region" description="Polar residues" evidence="1">
    <location>
        <begin position="481"/>
        <end position="491"/>
    </location>
</feature>
<feature type="region of interest" description="Disordered" evidence="1">
    <location>
        <begin position="376"/>
        <end position="425"/>
    </location>
</feature>
<protein>
    <submittedName>
        <fullName evidence="2">Uncharacterized protein</fullName>
    </submittedName>
</protein>